<name>A0ABQ0YRF8_9NOCA</name>
<feature type="region of interest" description="Disordered" evidence="1">
    <location>
        <begin position="16"/>
        <end position="49"/>
    </location>
</feature>
<comment type="caution">
    <text evidence="2">The sequence shown here is derived from an EMBL/GenBank/DDBJ whole genome shotgun (WGS) entry which is preliminary data.</text>
</comment>
<protein>
    <submittedName>
        <fullName evidence="2">Uncharacterized protein</fullName>
    </submittedName>
</protein>
<proteinExistence type="predicted"/>
<evidence type="ECO:0000256" key="1">
    <source>
        <dbReference type="SAM" id="MobiDB-lite"/>
    </source>
</evidence>
<evidence type="ECO:0000313" key="2">
    <source>
        <dbReference type="EMBL" id="GES39158.1"/>
    </source>
</evidence>
<accession>A0ABQ0YRF8</accession>
<keyword evidence="3" id="KW-1185">Reference proteome</keyword>
<dbReference type="EMBL" id="BLAH01000110">
    <property type="protein sequence ID" value="GES39158.1"/>
    <property type="molecule type" value="Genomic_DNA"/>
</dbReference>
<dbReference type="Proteomes" id="UP000325466">
    <property type="component" value="Unassembled WGS sequence"/>
</dbReference>
<organism evidence="2 3">
    <name type="scientific">Rhodococcus aetherivorans</name>
    <dbReference type="NCBI Taxonomy" id="191292"/>
    <lineage>
        <taxon>Bacteria</taxon>
        <taxon>Bacillati</taxon>
        <taxon>Actinomycetota</taxon>
        <taxon>Actinomycetes</taxon>
        <taxon>Mycobacteriales</taxon>
        <taxon>Nocardiaceae</taxon>
        <taxon>Rhodococcus</taxon>
    </lineage>
</organism>
<gene>
    <name evidence="2" type="ORF">RAJCM14343_4426</name>
</gene>
<evidence type="ECO:0000313" key="3">
    <source>
        <dbReference type="Proteomes" id="UP000325466"/>
    </source>
</evidence>
<sequence length="49" mass="4966">MVVMVFTPGLGGVVQESARVGNGTTGVDPARPYPPTSEDPGTDHAGALR</sequence>
<reference evidence="2 3" key="1">
    <citation type="journal article" date="2018" name="Biodegradation">
        <title>1,4-Dioxane degradation characteristics of Rhodococcus aetherivorans JCM 14343.</title>
        <authorList>
            <person name="Inoue D."/>
            <person name="Tsunoda T."/>
            <person name="Yamamoto N."/>
            <person name="Ike M."/>
            <person name="Sei K."/>
        </authorList>
    </citation>
    <scope>NUCLEOTIDE SEQUENCE [LARGE SCALE GENOMIC DNA]</scope>
    <source>
        <strain evidence="2 3">JCM 14343</strain>
    </source>
</reference>